<dbReference type="InterPro" id="IPR001584">
    <property type="entry name" value="Integrase_cat-core"/>
</dbReference>
<keyword evidence="5" id="KW-0460">Magnesium</keyword>
<dbReference type="GO" id="GO:0005737">
    <property type="term" value="C:cytoplasm"/>
    <property type="evidence" value="ECO:0007669"/>
    <property type="project" value="InterPro"/>
</dbReference>
<name>A0A8J5HWS2_ZINOF</name>
<evidence type="ECO:0000256" key="2">
    <source>
        <dbReference type="ARBA" id="ARBA00022723"/>
    </source>
</evidence>
<dbReference type="SUPFAM" id="SSF110004">
    <property type="entry name" value="Glycolipid transfer protein, GLTP"/>
    <property type="match status" value="1"/>
</dbReference>
<evidence type="ECO:0000259" key="12">
    <source>
        <dbReference type="PROSITE" id="PS50994"/>
    </source>
</evidence>
<keyword evidence="8" id="KW-0808">Transferase</keyword>
<feature type="region of interest" description="Disordered" evidence="10">
    <location>
        <begin position="484"/>
        <end position="515"/>
    </location>
</feature>
<keyword evidence="1" id="KW-0540">Nuclease</keyword>
<evidence type="ECO:0000256" key="8">
    <source>
        <dbReference type="ARBA" id="ARBA00022932"/>
    </source>
</evidence>
<evidence type="ECO:0000256" key="4">
    <source>
        <dbReference type="ARBA" id="ARBA00022801"/>
    </source>
</evidence>
<evidence type="ECO:0000256" key="7">
    <source>
        <dbReference type="ARBA" id="ARBA00022918"/>
    </source>
</evidence>
<dbReference type="InterPro" id="IPR039537">
    <property type="entry name" value="Retrotran_Ty1/copia-like"/>
</dbReference>
<feature type="domain" description="Integrase catalytic" evidence="12">
    <location>
        <begin position="182"/>
        <end position="279"/>
    </location>
</feature>
<dbReference type="InterPro" id="IPR057670">
    <property type="entry name" value="SH3_retrovirus"/>
</dbReference>
<dbReference type="Gene3D" id="3.30.420.10">
    <property type="entry name" value="Ribonuclease H-like superfamily/Ribonuclease H"/>
    <property type="match status" value="1"/>
</dbReference>
<dbReference type="InterPro" id="IPR014830">
    <property type="entry name" value="Glycolipid_transfer_prot_dom"/>
</dbReference>
<dbReference type="SUPFAM" id="SSF53098">
    <property type="entry name" value="Ribonuclease H-like"/>
    <property type="match status" value="1"/>
</dbReference>
<dbReference type="PANTHER" id="PTHR42648">
    <property type="entry name" value="TRANSPOSASE, PUTATIVE-RELATED"/>
    <property type="match status" value="1"/>
</dbReference>
<dbReference type="AlphaFoldDB" id="A0A8J5HWS2"/>
<organism evidence="13 14">
    <name type="scientific">Zingiber officinale</name>
    <name type="common">Ginger</name>
    <name type="synonym">Amomum zingiber</name>
    <dbReference type="NCBI Taxonomy" id="94328"/>
    <lineage>
        <taxon>Eukaryota</taxon>
        <taxon>Viridiplantae</taxon>
        <taxon>Streptophyta</taxon>
        <taxon>Embryophyta</taxon>
        <taxon>Tracheophyta</taxon>
        <taxon>Spermatophyta</taxon>
        <taxon>Magnoliopsida</taxon>
        <taxon>Liliopsida</taxon>
        <taxon>Zingiberales</taxon>
        <taxon>Zingiberaceae</taxon>
        <taxon>Zingiber</taxon>
    </lineage>
</organism>
<sequence>MSAASVLILFHFVLCQHSENSPRDPATVAYAKVFAAHHGWAVRKTCSCCKNVCPLSKAQLLKKLNKDEASVMTYMQTYIRSSGPVITYVEELYNSRQNGDRLVRTGASCLKELSGKSMVQGLPHIEGKQHVCEGCAFGKQHRLPFPKGVSWRAKEKLELIHTDVCGPMDTLSHAQNSGCFIKTLRSDRGKEYTSKEFHNFCEDEGVERQLTVRYTPQQNGVTERKNQTIVEMAKSMMHEKGLPKIFWAEAVYTAVYLSNRCPTTVIPNKTPFEAWSGRRPSVNHLKVFGSICYSQIPKAKRSKLDESSERCIFVGYSTMSKGYRLFNLQLGQVIISRDVQVDENALWNWEENKVEKKDILISTDKEDEIEPSTPDSSSSQPNEESSTDPTSSNSSSPSATPKRYRSLSDIYATCNYCSIEPENFAEAIKEEPWKKAMEEEVRVIEKKSDMAAHVCPSSSARHNPSYNCIRRQHGCASSLLHSLQPSAQPPITSSHETFNGPKPPKSSSTPIELPPRVLPLPPPLLMRVITTAEVAPKYGKHAVTTGMYALLSKAQLLKKLNEDDEFLLLILE</sequence>
<keyword evidence="8" id="KW-0548">Nucleotidyltransferase</keyword>
<evidence type="ECO:0000256" key="10">
    <source>
        <dbReference type="SAM" id="MobiDB-lite"/>
    </source>
</evidence>
<dbReference type="InterPro" id="IPR036497">
    <property type="entry name" value="GLTP_sf"/>
</dbReference>
<keyword evidence="4" id="KW-0378">Hydrolase</keyword>
<keyword evidence="11" id="KW-0732">Signal</keyword>
<dbReference type="Pfam" id="PF25597">
    <property type="entry name" value="SH3_retrovirus"/>
    <property type="match status" value="1"/>
</dbReference>
<protein>
    <recommendedName>
        <fullName evidence="12">Integrase catalytic domain-containing protein</fullName>
    </recommendedName>
</protein>
<dbReference type="GO" id="GO:0015074">
    <property type="term" value="P:DNA integration"/>
    <property type="evidence" value="ECO:0007669"/>
    <property type="project" value="InterPro"/>
</dbReference>
<feature type="chain" id="PRO_5035232234" description="Integrase catalytic domain-containing protein" evidence="11">
    <location>
        <begin position="16"/>
        <end position="572"/>
    </location>
</feature>
<feature type="signal peptide" evidence="11">
    <location>
        <begin position="1"/>
        <end position="15"/>
    </location>
</feature>
<keyword evidence="3" id="KW-0255">Endonuclease</keyword>
<dbReference type="GO" id="GO:0120013">
    <property type="term" value="F:lipid transfer activity"/>
    <property type="evidence" value="ECO:0007669"/>
    <property type="project" value="InterPro"/>
</dbReference>
<dbReference type="GO" id="GO:0003676">
    <property type="term" value="F:nucleic acid binding"/>
    <property type="evidence" value="ECO:0007669"/>
    <property type="project" value="InterPro"/>
</dbReference>
<proteinExistence type="predicted"/>
<dbReference type="PROSITE" id="PS50994">
    <property type="entry name" value="INTEGRASE"/>
    <property type="match status" value="1"/>
</dbReference>
<evidence type="ECO:0000256" key="9">
    <source>
        <dbReference type="ARBA" id="ARBA00023172"/>
    </source>
</evidence>
<evidence type="ECO:0000256" key="11">
    <source>
        <dbReference type="SAM" id="SignalP"/>
    </source>
</evidence>
<evidence type="ECO:0000256" key="5">
    <source>
        <dbReference type="ARBA" id="ARBA00022842"/>
    </source>
</evidence>
<evidence type="ECO:0000256" key="1">
    <source>
        <dbReference type="ARBA" id="ARBA00022722"/>
    </source>
</evidence>
<evidence type="ECO:0000256" key="6">
    <source>
        <dbReference type="ARBA" id="ARBA00022908"/>
    </source>
</evidence>
<comment type="caution">
    <text evidence="13">The sequence shown here is derived from an EMBL/GenBank/DDBJ whole genome shotgun (WGS) entry which is preliminary data.</text>
</comment>
<reference evidence="13 14" key="1">
    <citation type="submission" date="2020-08" db="EMBL/GenBank/DDBJ databases">
        <title>Plant Genome Project.</title>
        <authorList>
            <person name="Zhang R.-G."/>
        </authorList>
    </citation>
    <scope>NUCLEOTIDE SEQUENCE [LARGE SCALE GENOMIC DNA]</scope>
    <source>
        <tissue evidence="13">Rhizome</tissue>
    </source>
</reference>
<gene>
    <name evidence="13" type="ORF">ZIOFF_008969</name>
</gene>
<dbReference type="EMBL" id="JACMSC010000003">
    <property type="protein sequence ID" value="KAG6526882.1"/>
    <property type="molecule type" value="Genomic_DNA"/>
</dbReference>
<dbReference type="InterPro" id="IPR012337">
    <property type="entry name" value="RNaseH-like_sf"/>
</dbReference>
<evidence type="ECO:0000313" key="14">
    <source>
        <dbReference type="Proteomes" id="UP000734854"/>
    </source>
</evidence>
<dbReference type="PANTHER" id="PTHR42648:SF11">
    <property type="entry name" value="TRANSPOSON TY4-P GAG-POL POLYPROTEIN"/>
    <property type="match status" value="1"/>
</dbReference>
<keyword evidence="2" id="KW-0479">Metal-binding</keyword>
<feature type="compositionally biased region" description="Low complexity" evidence="10">
    <location>
        <begin position="376"/>
        <end position="401"/>
    </location>
</feature>
<feature type="region of interest" description="Disordered" evidence="10">
    <location>
        <begin position="362"/>
        <end position="402"/>
    </location>
</feature>
<keyword evidence="14" id="KW-1185">Reference proteome</keyword>
<dbReference type="Gene3D" id="1.10.3520.10">
    <property type="entry name" value="Glycolipid transfer protein"/>
    <property type="match status" value="1"/>
</dbReference>
<keyword evidence="8" id="KW-0239">DNA-directed DNA polymerase</keyword>
<keyword evidence="6" id="KW-0229">DNA integration</keyword>
<keyword evidence="7" id="KW-0695">RNA-directed DNA polymerase</keyword>
<keyword evidence="9" id="KW-0233">DNA recombination</keyword>
<dbReference type="InterPro" id="IPR036397">
    <property type="entry name" value="RNaseH_sf"/>
</dbReference>
<evidence type="ECO:0000313" key="13">
    <source>
        <dbReference type="EMBL" id="KAG6526882.1"/>
    </source>
</evidence>
<dbReference type="Pfam" id="PF08718">
    <property type="entry name" value="GLTP"/>
    <property type="match status" value="1"/>
</dbReference>
<feature type="compositionally biased region" description="Polar residues" evidence="10">
    <location>
        <begin position="484"/>
        <end position="497"/>
    </location>
</feature>
<dbReference type="Proteomes" id="UP000734854">
    <property type="component" value="Unassembled WGS sequence"/>
</dbReference>
<accession>A0A8J5HWS2</accession>
<evidence type="ECO:0000256" key="3">
    <source>
        <dbReference type="ARBA" id="ARBA00022759"/>
    </source>
</evidence>